<keyword evidence="2" id="KW-0479">Metal-binding</keyword>
<dbReference type="PANTHER" id="PTHR24286">
    <property type="entry name" value="CYTOCHROME P450 26"/>
    <property type="match status" value="1"/>
</dbReference>
<feature type="non-terminal residue" evidence="4">
    <location>
        <position position="302"/>
    </location>
</feature>
<dbReference type="EC" id="1.14.14.147" evidence="4"/>
<protein>
    <submittedName>
        <fullName evidence="4">Cytochrome P450</fullName>
        <ecNumber evidence="4">1.14.14.147</ecNumber>
    </submittedName>
</protein>
<evidence type="ECO:0000256" key="1">
    <source>
        <dbReference type="ARBA" id="ARBA00010617"/>
    </source>
</evidence>
<comment type="similarity">
    <text evidence="1">Belongs to the cytochrome P450 family.</text>
</comment>
<dbReference type="InterPro" id="IPR036396">
    <property type="entry name" value="Cyt_P450_sf"/>
</dbReference>
<evidence type="ECO:0000256" key="2">
    <source>
        <dbReference type="ARBA" id="ARBA00022723"/>
    </source>
</evidence>
<keyword evidence="3" id="KW-0408">Iron</keyword>
<comment type="caution">
    <text evidence="4">The sequence shown here is derived from an EMBL/GenBank/DDBJ whole genome shotgun (WGS) entry which is preliminary data.</text>
</comment>
<sequence length="302" mass="34580">GETLDFISSGYTSKPPPLTFLEKRKSLYGNVFKTNILGSNVILSTEVEVNKAILVNQGNIFVPAYPKSTREIFGDYSILQMNGTLHRNMHALIISFLRSPHLKARITSHIERSVKHCLLTWKDATLQNPIYVQDQVKMITFPVLVKVLMSVSDGEELNLLKKDFQEFVKGLICLPIKFPGTTLYKSLKAKERMVKMVKRIMEERLNNTRRSEENDVVDVMLRNEWNPQLTLEMMSSNIVEFIIPGEETVPTAMSIALFFLSNSPLALSKLVEENMELKRHKSSTDNKYAWTDYMSLPFTQNV</sequence>
<gene>
    <name evidence="4" type="primary">ROT3_3</name>
    <name evidence="4" type="ORF">PIB30_107539</name>
</gene>
<name>A0ABU6V1Z4_9FABA</name>
<dbReference type="Pfam" id="PF00067">
    <property type="entry name" value="p450"/>
    <property type="match status" value="1"/>
</dbReference>
<dbReference type="EMBL" id="JASCZI010125446">
    <property type="protein sequence ID" value="MED6166268.1"/>
    <property type="molecule type" value="Genomic_DNA"/>
</dbReference>
<dbReference type="GO" id="GO:0102097">
    <property type="term" value="F:22alpha-hydroxysteroid 23-monooxygenase activity"/>
    <property type="evidence" value="ECO:0007669"/>
    <property type="project" value="UniProtKB-EC"/>
</dbReference>
<dbReference type="Gene3D" id="1.10.630.10">
    <property type="entry name" value="Cytochrome P450"/>
    <property type="match status" value="1"/>
</dbReference>
<feature type="non-terminal residue" evidence="4">
    <location>
        <position position="1"/>
    </location>
</feature>
<evidence type="ECO:0000256" key="3">
    <source>
        <dbReference type="ARBA" id="ARBA00023004"/>
    </source>
</evidence>
<evidence type="ECO:0000313" key="5">
    <source>
        <dbReference type="Proteomes" id="UP001341840"/>
    </source>
</evidence>
<keyword evidence="5" id="KW-1185">Reference proteome</keyword>
<dbReference type="Proteomes" id="UP001341840">
    <property type="component" value="Unassembled WGS sequence"/>
</dbReference>
<dbReference type="SUPFAM" id="SSF48264">
    <property type="entry name" value="Cytochrome P450"/>
    <property type="match status" value="1"/>
</dbReference>
<keyword evidence="4" id="KW-0560">Oxidoreductase</keyword>
<organism evidence="4 5">
    <name type="scientific">Stylosanthes scabra</name>
    <dbReference type="NCBI Taxonomy" id="79078"/>
    <lineage>
        <taxon>Eukaryota</taxon>
        <taxon>Viridiplantae</taxon>
        <taxon>Streptophyta</taxon>
        <taxon>Embryophyta</taxon>
        <taxon>Tracheophyta</taxon>
        <taxon>Spermatophyta</taxon>
        <taxon>Magnoliopsida</taxon>
        <taxon>eudicotyledons</taxon>
        <taxon>Gunneridae</taxon>
        <taxon>Pentapetalae</taxon>
        <taxon>rosids</taxon>
        <taxon>fabids</taxon>
        <taxon>Fabales</taxon>
        <taxon>Fabaceae</taxon>
        <taxon>Papilionoideae</taxon>
        <taxon>50 kb inversion clade</taxon>
        <taxon>dalbergioids sensu lato</taxon>
        <taxon>Dalbergieae</taxon>
        <taxon>Pterocarpus clade</taxon>
        <taxon>Stylosanthes</taxon>
    </lineage>
</organism>
<accession>A0ABU6V1Z4</accession>
<proteinExistence type="inferred from homology"/>
<dbReference type="InterPro" id="IPR001128">
    <property type="entry name" value="Cyt_P450"/>
</dbReference>
<reference evidence="4 5" key="1">
    <citation type="journal article" date="2023" name="Plants (Basel)">
        <title>Bridging the Gap: Combining Genomics and Transcriptomics Approaches to Understand Stylosanthes scabra, an Orphan Legume from the Brazilian Caatinga.</title>
        <authorList>
            <person name="Ferreira-Neto J.R.C."/>
            <person name="da Silva M.D."/>
            <person name="Binneck E."/>
            <person name="de Melo N.F."/>
            <person name="da Silva R.H."/>
            <person name="de Melo A.L.T.M."/>
            <person name="Pandolfi V."/>
            <person name="Bustamante F.O."/>
            <person name="Brasileiro-Vidal A.C."/>
            <person name="Benko-Iseppon A.M."/>
        </authorList>
    </citation>
    <scope>NUCLEOTIDE SEQUENCE [LARGE SCALE GENOMIC DNA]</scope>
    <source>
        <tissue evidence="4">Leaves</tissue>
    </source>
</reference>
<dbReference type="PANTHER" id="PTHR24286:SF254">
    <property type="entry name" value="3-EPI-6-DEOXOCATHASTERONE 23-MONOOXYGENASE CYP90C1"/>
    <property type="match status" value="1"/>
</dbReference>
<evidence type="ECO:0000313" key="4">
    <source>
        <dbReference type="EMBL" id="MED6166268.1"/>
    </source>
</evidence>